<evidence type="ECO:0000313" key="3">
    <source>
        <dbReference type="Proteomes" id="UP000199306"/>
    </source>
</evidence>
<dbReference type="EMBL" id="FOXH01000002">
    <property type="protein sequence ID" value="SFP25480.1"/>
    <property type="molecule type" value="Genomic_DNA"/>
</dbReference>
<dbReference type="RefSeq" id="WP_092012412.1">
    <property type="nucleotide sequence ID" value="NZ_FOXH01000002.1"/>
</dbReference>
<name>A0A1I5NV23_9BACT</name>
<reference evidence="2 3" key="1">
    <citation type="submission" date="2016-10" db="EMBL/GenBank/DDBJ databases">
        <authorList>
            <person name="de Groot N.N."/>
        </authorList>
    </citation>
    <scope>NUCLEOTIDE SEQUENCE [LARGE SCALE GENOMIC DNA]</scope>
    <source>
        <strain evidence="3">E92,LMG 26720,CCM 7988</strain>
    </source>
</reference>
<evidence type="ECO:0000313" key="2">
    <source>
        <dbReference type="EMBL" id="SFP25480.1"/>
    </source>
</evidence>
<feature type="signal peptide" evidence="1">
    <location>
        <begin position="1"/>
        <end position="23"/>
    </location>
</feature>
<dbReference type="OrthoDB" id="964707at2"/>
<evidence type="ECO:0000256" key="1">
    <source>
        <dbReference type="SAM" id="SignalP"/>
    </source>
</evidence>
<keyword evidence="1" id="KW-0732">Signal</keyword>
<gene>
    <name evidence="2" type="ORF">SAMN04515674_102126</name>
</gene>
<accession>A0A1I5NV23</accession>
<protein>
    <submittedName>
        <fullName evidence="2">Uncharacterized protein</fullName>
    </submittedName>
</protein>
<sequence length="166" mass="17707">MKRIIGLFCFLLSGASVSGQSNAISITGTSWSASAPTLTEAGNNYSSNVTSASNQTLVTVSSTAFLGLLLSWKVMVTKQDVSWNSNLTVWIRKTGDGTSLLGSITPSGTSSYIQLSTTQQELFRGTNVLTSLNRNNVPIQYEIRGLSVTIPAANYSANVIYTLIDL</sequence>
<organism evidence="2 3">
    <name type="scientific">Pseudarcicella hirudinis</name>
    <dbReference type="NCBI Taxonomy" id="1079859"/>
    <lineage>
        <taxon>Bacteria</taxon>
        <taxon>Pseudomonadati</taxon>
        <taxon>Bacteroidota</taxon>
        <taxon>Cytophagia</taxon>
        <taxon>Cytophagales</taxon>
        <taxon>Flectobacillaceae</taxon>
        <taxon>Pseudarcicella</taxon>
    </lineage>
</organism>
<dbReference type="AlphaFoldDB" id="A0A1I5NV23"/>
<keyword evidence="3" id="KW-1185">Reference proteome</keyword>
<proteinExistence type="predicted"/>
<dbReference type="STRING" id="1079859.SAMN04515674_102126"/>
<feature type="chain" id="PRO_5011499267" evidence="1">
    <location>
        <begin position="24"/>
        <end position="166"/>
    </location>
</feature>
<dbReference type="Proteomes" id="UP000199306">
    <property type="component" value="Unassembled WGS sequence"/>
</dbReference>